<dbReference type="EMBL" id="ANJA01002488">
    <property type="protein sequence ID" value="ETO69806.1"/>
    <property type="molecule type" value="Genomic_DNA"/>
</dbReference>
<accession>A0A080ZT45</accession>
<reference evidence="1 2" key="1">
    <citation type="submission" date="2013-11" db="EMBL/GenBank/DDBJ databases">
        <title>The Genome Sequence of Phytophthora parasitica P1976.</title>
        <authorList>
            <consortium name="The Broad Institute Genomics Platform"/>
            <person name="Russ C."/>
            <person name="Tyler B."/>
            <person name="Panabieres F."/>
            <person name="Shan W."/>
            <person name="Tripathy S."/>
            <person name="Grunwald N."/>
            <person name="Machado M."/>
            <person name="Johnson C.S."/>
            <person name="Walker B."/>
            <person name="Young S."/>
            <person name="Zeng Q."/>
            <person name="Gargeya S."/>
            <person name="Fitzgerald M."/>
            <person name="Haas B."/>
            <person name="Abouelleil A."/>
            <person name="Allen A.W."/>
            <person name="Alvarado L."/>
            <person name="Arachchi H.M."/>
            <person name="Berlin A.M."/>
            <person name="Chapman S.B."/>
            <person name="Gainer-Dewar J."/>
            <person name="Goldberg J."/>
            <person name="Griggs A."/>
            <person name="Gujja S."/>
            <person name="Hansen M."/>
            <person name="Howarth C."/>
            <person name="Imamovic A."/>
            <person name="Ireland A."/>
            <person name="Larimer J."/>
            <person name="McCowan C."/>
            <person name="Murphy C."/>
            <person name="Pearson M."/>
            <person name="Poon T.W."/>
            <person name="Priest M."/>
            <person name="Roberts A."/>
            <person name="Saif S."/>
            <person name="Shea T."/>
            <person name="Sisk P."/>
            <person name="Sykes S."/>
            <person name="Wortman J."/>
            <person name="Nusbaum C."/>
            <person name="Birren B."/>
        </authorList>
    </citation>
    <scope>NUCLEOTIDE SEQUENCE [LARGE SCALE GENOMIC DNA]</scope>
    <source>
        <strain evidence="1 2">P1976</strain>
    </source>
</reference>
<sequence length="31" mass="3320">MHTGEYIADTILTTIADVGHILHALGVLRMG</sequence>
<gene>
    <name evidence="1" type="ORF">F444_13667</name>
</gene>
<dbReference type="AlphaFoldDB" id="A0A080ZT45"/>
<evidence type="ECO:0000313" key="2">
    <source>
        <dbReference type="Proteomes" id="UP000028582"/>
    </source>
</evidence>
<evidence type="ECO:0000313" key="1">
    <source>
        <dbReference type="EMBL" id="ETO69806.1"/>
    </source>
</evidence>
<name>A0A080ZT45_PHYNI</name>
<proteinExistence type="predicted"/>
<organism evidence="1 2">
    <name type="scientific">Phytophthora nicotianae P1976</name>
    <dbReference type="NCBI Taxonomy" id="1317066"/>
    <lineage>
        <taxon>Eukaryota</taxon>
        <taxon>Sar</taxon>
        <taxon>Stramenopiles</taxon>
        <taxon>Oomycota</taxon>
        <taxon>Peronosporomycetes</taxon>
        <taxon>Peronosporales</taxon>
        <taxon>Peronosporaceae</taxon>
        <taxon>Phytophthora</taxon>
    </lineage>
</organism>
<comment type="caution">
    <text evidence="1">The sequence shown here is derived from an EMBL/GenBank/DDBJ whole genome shotgun (WGS) entry which is preliminary data.</text>
</comment>
<protein>
    <submittedName>
        <fullName evidence="1">Uncharacterized protein</fullName>
    </submittedName>
</protein>
<dbReference type="Proteomes" id="UP000028582">
    <property type="component" value="Unassembled WGS sequence"/>
</dbReference>